<feature type="chain" id="PRO_5044293949" description="DUF3558 domain-containing protein" evidence="1">
    <location>
        <begin position="22"/>
        <end position="147"/>
    </location>
</feature>
<protein>
    <recommendedName>
        <fullName evidence="4">DUF3558 domain-containing protein</fullName>
    </recommendedName>
</protein>
<proteinExistence type="predicted"/>
<dbReference type="AlphaFoldDB" id="A0AB35MEX2"/>
<gene>
    <name evidence="2" type="ORF">QQ002_01845</name>
</gene>
<name>A0AB35MEX2_9MICO</name>
<comment type="caution">
    <text evidence="2">The sequence shown here is derived from an EMBL/GenBank/DDBJ whole genome shotgun (WGS) entry which is preliminary data.</text>
</comment>
<dbReference type="Proteomes" id="UP001172756">
    <property type="component" value="Unassembled WGS sequence"/>
</dbReference>
<dbReference type="RefSeq" id="WP_301159459.1">
    <property type="nucleotide sequence ID" value="NZ_JAUHQB010000001.1"/>
</dbReference>
<sequence>MRITKSATAAALAATAGILLAGCTADTASDEAPTASASAVELNVGDLLATVKASADCPAWVGGKVAGEGVVAGWEYTCDADGDETVDATLTIYTSADARDGDLAAIEAADASAGIVVGDGFVFVTNDPADLVSVGELGEIVREIGGE</sequence>
<keyword evidence="1" id="KW-0732">Signal</keyword>
<dbReference type="EMBL" id="JAUHQB010000001">
    <property type="protein sequence ID" value="MDN4482280.1"/>
    <property type="molecule type" value="Genomic_DNA"/>
</dbReference>
<reference evidence="2 3" key="1">
    <citation type="submission" date="2023-06" db="EMBL/GenBank/DDBJ databases">
        <title>SYSU T0a273.</title>
        <authorList>
            <person name="Gao L."/>
            <person name="Fang B.-Z."/>
            <person name="Li W.-J."/>
        </authorList>
    </citation>
    <scope>NUCLEOTIDE SEQUENCE [LARGE SCALE GENOMIC DNA]</scope>
    <source>
        <strain evidence="2 3">SYSU T0a273</strain>
    </source>
</reference>
<evidence type="ECO:0000256" key="1">
    <source>
        <dbReference type="SAM" id="SignalP"/>
    </source>
</evidence>
<evidence type="ECO:0000313" key="2">
    <source>
        <dbReference type="EMBL" id="MDN4482280.1"/>
    </source>
</evidence>
<evidence type="ECO:0000313" key="3">
    <source>
        <dbReference type="Proteomes" id="UP001172756"/>
    </source>
</evidence>
<feature type="signal peptide" evidence="1">
    <location>
        <begin position="1"/>
        <end position="21"/>
    </location>
</feature>
<dbReference type="PROSITE" id="PS51257">
    <property type="entry name" value="PROKAR_LIPOPROTEIN"/>
    <property type="match status" value="1"/>
</dbReference>
<accession>A0AB35MEX2</accession>
<evidence type="ECO:0008006" key="4">
    <source>
        <dbReference type="Google" id="ProtNLM"/>
    </source>
</evidence>
<organism evidence="2 3">
    <name type="scientific">Demequina lignilytica</name>
    <dbReference type="NCBI Taxonomy" id="3051663"/>
    <lineage>
        <taxon>Bacteria</taxon>
        <taxon>Bacillati</taxon>
        <taxon>Actinomycetota</taxon>
        <taxon>Actinomycetes</taxon>
        <taxon>Micrococcales</taxon>
        <taxon>Demequinaceae</taxon>
        <taxon>Demequina</taxon>
    </lineage>
</organism>